<evidence type="ECO:0000313" key="6">
    <source>
        <dbReference type="Proteomes" id="UP000274097"/>
    </source>
</evidence>
<dbReference type="AlphaFoldDB" id="A0A3A9JMF3"/>
<dbReference type="EMBL" id="RAQU01000007">
    <property type="protein sequence ID" value="RKK05943.1"/>
    <property type="molecule type" value="Genomic_DNA"/>
</dbReference>
<evidence type="ECO:0000256" key="2">
    <source>
        <dbReference type="ARBA" id="ARBA00023027"/>
    </source>
</evidence>
<comment type="caution">
    <text evidence="4">The sequence shown here is derived from an EMBL/GenBank/DDBJ whole genome shotgun (WGS) entry which is preliminary data.</text>
</comment>
<dbReference type="GO" id="GO:0016491">
    <property type="term" value="F:oxidoreductase activity"/>
    <property type="evidence" value="ECO:0007669"/>
    <property type="project" value="UniProtKB-KW"/>
</dbReference>
<dbReference type="CDD" id="cd05300">
    <property type="entry name" value="2-Hacid_dh_1"/>
    <property type="match status" value="1"/>
</dbReference>
<dbReference type="Gene3D" id="3.40.50.720">
    <property type="entry name" value="NAD(P)-binding Rossmann-like Domain"/>
    <property type="match status" value="2"/>
</dbReference>
<dbReference type="InterPro" id="IPR006140">
    <property type="entry name" value="D-isomer_DH_NAD-bd"/>
</dbReference>
<sequence>MLPRQGGCAPRRGHRHPVHRCEGGAPHAGAEGADHVRCRAGGRGMSGRQTIVIATPLEAEHVEALRDVAPGRLEVLHEPELLPPIRYTADHKGAPFTRDAAQEQAWRALLAKADILWDFPPAELLDSMPKLRWIQATSTGVGPLAAKLRLAERGVTVTTARGVHAGPLAEWVFMALLQHARGLDHLRREQAARRWVRYCGEDLADRTLLLIGGGDLARGCARIGKALGMRVVALVRRPGQERSQAALFDQIAPVSDLLELLPKADAVVVTVPHTPETEGLFGAAAFAAMRPGAAFVNIGRGAVVEHAALREALGSGQVGFAALDVTEPEPLPPEDPLWAMPNVLISPHSASTVSRENARIAAIFRENLLCWLDGRPEAMRNILAPGQLY</sequence>
<dbReference type="PANTHER" id="PTHR43333">
    <property type="entry name" value="2-HACID_DH_C DOMAIN-CONTAINING PROTEIN"/>
    <property type="match status" value="1"/>
</dbReference>
<dbReference type="GO" id="GO:0051287">
    <property type="term" value="F:NAD binding"/>
    <property type="evidence" value="ECO:0007669"/>
    <property type="project" value="InterPro"/>
</dbReference>
<keyword evidence="1" id="KW-0560">Oxidoreductase</keyword>
<dbReference type="PANTHER" id="PTHR43333:SF1">
    <property type="entry name" value="D-ISOMER SPECIFIC 2-HYDROXYACID DEHYDROGENASE NAD-BINDING DOMAIN-CONTAINING PROTEIN"/>
    <property type="match status" value="1"/>
</dbReference>
<keyword evidence="6" id="KW-1185">Reference proteome</keyword>
<proteinExistence type="predicted"/>
<dbReference type="Proteomes" id="UP000278036">
    <property type="component" value="Unassembled WGS sequence"/>
</dbReference>
<name>A0A3A9JMF3_9PROT</name>
<keyword evidence="2" id="KW-0520">NAD</keyword>
<organism evidence="4 7">
    <name type="scientific">Teichococcus wenyumeiae</name>
    <dbReference type="NCBI Taxonomy" id="2478470"/>
    <lineage>
        <taxon>Bacteria</taxon>
        <taxon>Pseudomonadati</taxon>
        <taxon>Pseudomonadota</taxon>
        <taxon>Alphaproteobacteria</taxon>
        <taxon>Acetobacterales</taxon>
        <taxon>Roseomonadaceae</taxon>
        <taxon>Roseomonas</taxon>
    </lineage>
</organism>
<evidence type="ECO:0000313" key="7">
    <source>
        <dbReference type="Proteomes" id="UP000278036"/>
    </source>
</evidence>
<dbReference type="SUPFAM" id="SSF52283">
    <property type="entry name" value="Formate/glycerate dehydrogenase catalytic domain-like"/>
    <property type="match status" value="1"/>
</dbReference>
<dbReference type="InterPro" id="IPR036291">
    <property type="entry name" value="NAD(P)-bd_dom_sf"/>
</dbReference>
<reference evidence="4 7" key="1">
    <citation type="submission" date="2018-09" db="EMBL/GenBank/DDBJ databases">
        <title>Roseomonas sp. nov., isolated from feces of Tibetan antelopes in the Qinghai-Tibet plateau, China.</title>
        <authorList>
            <person name="Tian Z."/>
        </authorList>
    </citation>
    <scope>NUCLEOTIDE SEQUENCE [LARGE SCALE GENOMIC DNA]</scope>
    <source>
        <strain evidence="5 6">Z23</strain>
        <strain evidence="4 7">Z24</strain>
    </source>
</reference>
<feature type="domain" description="D-isomer specific 2-hydroxyacid dehydrogenase NAD-binding" evidence="3">
    <location>
        <begin position="173"/>
        <end position="350"/>
    </location>
</feature>
<evidence type="ECO:0000259" key="3">
    <source>
        <dbReference type="Pfam" id="PF02826"/>
    </source>
</evidence>
<protein>
    <submittedName>
        <fullName evidence="4">D-2-hydroxyacid dehydrogenase</fullName>
    </submittedName>
</protein>
<dbReference type="Proteomes" id="UP000274097">
    <property type="component" value="Unassembled WGS sequence"/>
</dbReference>
<gene>
    <name evidence="4" type="ORF">D6Z83_01530</name>
    <name evidence="5" type="ORF">EBE87_18360</name>
</gene>
<dbReference type="EMBL" id="RFLX01000015">
    <property type="protein sequence ID" value="RMI19833.1"/>
    <property type="molecule type" value="Genomic_DNA"/>
</dbReference>
<dbReference type="SUPFAM" id="SSF51735">
    <property type="entry name" value="NAD(P)-binding Rossmann-fold domains"/>
    <property type="match status" value="1"/>
</dbReference>
<evidence type="ECO:0000313" key="5">
    <source>
        <dbReference type="EMBL" id="RMI19833.1"/>
    </source>
</evidence>
<dbReference type="Pfam" id="PF02826">
    <property type="entry name" value="2-Hacid_dh_C"/>
    <property type="match status" value="1"/>
</dbReference>
<dbReference type="InParanoid" id="A0A3A9JMF3"/>
<evidence type="ECO:0000256" key="1">
    <source>
        <dbReference type="ARBA" id="ARBA00023002"/>
    </source>
</evidence>
<accession>A0A3A9JMF3</accession>
<evidence type="ECO:0000313" key="4">
    <source>
        <dbReference type="EMBL" id="RKK05943.1"/>
    </source>
</evidence>